<reference evidence="1" key="2">
    <citation type="submission" date="2022-01" db="EMBL/GenBank/DDBJ databases">
        <authorList>
            <person name="Yamashiro T."/>
            <person name="Shiraishi A."/>
            <person name="Satake H."/>
            <person name="Nakayama K."/>
        </authorList>
    </citation>
    <scope>NUCLEOTIDE SEQUENCE</scope>
</reference>
<keyword evidence="2" id="KW-1185">Reference proteome</keyword>
<sequence>MPITPLNTSSTPPSIHDTTATTHALRIPPHHHIRVAPRVRLGSVLHKQGASGFELAKRGCSLVVAVTETTTIRWWFSQVCCRHSRTMAVPACGGFEFGCGLSKILELSDEQALHPIIDQSASLLVKIEAPRELPKEKVFVISALENDLRKLKGKDIVDNAAQMSNAATIAPKIYKLDRVILAPKVKNNREVHEYYLKHTIEQAAIFRERKEWKPIGKVFNSVGNKWKPTERTFTLVGNACPLTRITATNKVPLRVPIPLEVVAPEHVVTRVYTRRPKVPKSVPNSKPKVAKSMTANRMKPGTSLGSDTLVAPSSSSFIDCRWIVVNDGIFAYAILCEEVCVSQPDGFVDPDNSNHVYRPDEKTPYGLKPGSNMRGKIAYCHRFCYPKDSPKARFMPHCSSSEKLETEPCGICYLYVCSVSGLSYQKGPTCYKKNLSDIFRGTVYRGLWYSKDSAIALTAFADVDHAGCHDTKS</sequence>
<name>A0ABQ5AAM2_9ASTR</name>
<proteinExistence type="predicted"/>
<evidence type="ECO:0000313" key="1">
    <source>
        <dbReference type="EMBL" id="GJS98168.1"/>
    </source>
</evidence>
<accession>A0ABQ5AAM2</accession>
<gene>
    <name evidence="1" type="ORF">Tco_0819338</name>
</gene>
<dbReference type="Proteomes" id="UP001151760">
    <property type="component" value="Unassembled WGS sequence"/>
</dbReference>
<dbReference type="EMBL" id="BQNB010012022">
    <property type="protein sequence ID" value="GJS98168.1"/>
    <property type="molecule type" value="Genomic_DNA"/>
</dbReference>
<organism evidence="1 2">
    <name type="scientific">Tanacetum coccineum</name>
    <dbReference type="NCBI Taxonomy" id="301880"/>
    <lineage>
        <taxon>Eukaryota</taxon>
        <taxon>Viridiplantae</taxon>
        <taxon>Streptophyta</taxon>
        <taxon>Embryophyta</taxon>
        <taxon>Tracheophyta</taxon>
        <taxon>Spermatophyta</taxon>
        <taxon>Magnoliopsida</taxon>
        <taxon>eudicotyledons</taxon>
        <taxon>Gunneridae</taxon>
        <taxon>Pentapetalae</taxon>
        <taxon>asterids</taxon>
        <taxon>campanulids</taxon>
        <taxon>Asterales</taxon>
        <taxon>Asteraceae</taxon>
        <taxon>Asteroideae</taxon>
        <taxon>Anthemideae</taxon>
        <taxon>Anthemidinae</taxon>
        <taxon>Tanacetum</taxon>
    </lineage>
</organism>
<comment type="caution">
    <text evidence="1">The sequence shown here is derived from an EMBL/GenBank/DDBJ whole genome shotgun (WGS) entry which is preliminary data.</text>
</comment>
<evidence type="ECO:0000313" key="2">
    <source>
        <dbReference type="Proteomes" id="UP001151760"/>
    </source>
</evidence>
<protein>
    <submittedName>
        <fullName evidence="1">Uncharacterized protein</fullName>
    </submittedName>
</protein>
<reference evidence="1" key="1">
    <citation type="journal article" date="2022" name="Int. J. Mol. Sci.">
        <title>Draft Genome of Tanacetum Coccineum: Genomic Comparison of Closely Related Tanacetum-Family Plants.</title>
        <authorList>
            <person name="Yamashiro T."/>
            <person name="Shiraishi A."/>
            <person name="Nakayama K."/>
            <person name="Satake H."/>
        </authorList>
    </citation>
    <scope>NUCLEOTIDE SEQUENCE</scope>
</reference>